<reference evidence="7 8" key="1">
    <citation type="journal article" date="2013" name="BMC Genomics">
        <title>Reconstruction of the lipid metabolism for the microalga Monoraphidium neglectum from its genome sequence reveals characteristics suitable for biofuel production.</title>
        <authorList>
            <person name="Bogen C."/>
            <person name="Al-Dilaimi A."/>
            <person name="Albersmeier A."/>
            <person name="Wichmann J."/>
            <person name="Grundmann M."/>
            <person name="Rupp O."/>
            <person name="Lauersen K.J."/>
            <person name="Blifernez-Klassen O."/>
            <person name="Kalinowski J."/>
            <person name="Goesmann A."/>
            <person name="Mussgnug J.H."/>
            <person name="Kruse O."/>
        </authorList>
    </citation>
    <scope>NUCLEOTIDE SEQUENCE [LARGE SCALE GENOMIC DNA]</scope>
    <source>
        <strain evidence="7 8">SAG 48.87</strain>
    </source>
</reference>
<dbReference type="KEGG" id="mng:MNEG_0216"/>
<evidence type="ECO:0000256" key="4">
    <source>
        <dbReference type="ARBA" id="ARBA00022840"/>
    </source>
</evidence>
<feature type="region of interest" description="Disordered" evidence="5">
    <location>
        <begin position="464"/>
        <end position="484"/>
    </location>
</feature>
<feature type="compositionally biased region" description="Basic and acidic residues" evidence="5">
    <location>
        <begin position="647"/>
        <end position="673"/>
    </location>
</feature>
<evidence type="ECO:0000256" key="3">
    <source>
        <dbReference type="ARBA" id="ARBA00022806"/>
    </source>
</evidence>
<dbReference type="InterPro" id="IPR059032">
    <property type="entry name" value="WHD_DDX60"/>
</dbReference>
<feature type="region of interest" description="Disordered" evidence="5">
    <location>
        <begin position="391"/>
        <end position="426"/>
    </location>
</feature>
<dbReference type="Proteomes" id="UP000054498">
    <property type="component" value="Unassembled WGS sequence"/>
</dbReference>
<dbReference type="InterPro" id="IPR027417">
    <property type="entry name" value="P-loop_NTPase"/>
</dbReference>
<protein>
    <submittedName>
        <fullName evidence="7">Putative ATP-dependent RNA helicase DDX60</fullName>
        <ecNumber evidence="7">3.6.1.-</ecNumber>
    </submittedName>
</protein>
<dbReference type="Pfam" id="PF26076">
    <property type="entry name" value="WHD_DDX60"/>
    <property type="match status" value="1"/>
</dbReference>
<dbReference type="EC" id="3.6.1.-" evidence="7"/>
<evidence type="ECO:0000256" key="1">
    <source>
        <dbReference type="ARBA" id="ARBA00022741"/>
    </source>
</evidence>
<feature type="compositionally biased region" description="Acidic residues" evidence="5">
    <location>
        <begin position="1267"/>
        <end position="1282"/>
    </location>
</feature>
<gene>
    <name evidence="7" type="ORF">MNEG_0216</name>
</gene>
<dbReference type="EMBL" id="KK100235">
    <property type="protein sequence ID" value="KIZ07747.1"/>
    <property type="molecule type" value="Genomic_DNA"/>
</dbReference>
<evidence type="ECO:0000259" key="6">
    <source>
        <dbReference type="PROSITE" id="PS51192"/>
    </source>
</evidence>
<keyword evidence="1" id="KW-0547">Nucleotide-binding</keyword>
<dbReference type="RefSeq" id="XP_013906766.1">
    <property type="nucleotide sequence ID" value="XM_014051312.1"/>
</dbReference>
<dbReference type="GO" id="GO:0004386">
    <property type="term" value="F:helicase activity"/>
    <property type="evidence" value="ECO:0007669"/>
    <property type="project" value="UniProtKB-KW"/>
</dbReference>
<evidence type="ECO:0000256" key="5">
    <source>
        <dbReference type="SAM" id="MobiDB-lite"/>
    </source>
</evidence>
<evidence type="ECO:0000313" key="8">
    <source>
        <dbReference type="Proteomes" id="UP000054498"/>
    </source>
</evidence>
<dbReference type="GO" id="GO:0003676">
    <property type="term" value="F:nucleic acid binding"/>
    <property type="evidence" value="ECO:0007669"/>
    <property type="project" value="InterPro"/>
</dbReference>
<feature type="region of interest" description="Disordered" evidence="5">
    <location>
        <begin position="255"/>
        <end position="323"/>
    </location>
</feature>
<feature type="compositionally biased region" description="Basic and acidic residues" evidence="5">
    <location>
        <begin position="193"/>
        <end position="206"/>
    </location>
</feature>
<dbReference type="PANTHER" id="PTHR44533">
    <property type="entry name" value="DEAD/H RNA HELICASE, PUTATIVE-RELATED"/>
    <property type="match status" value="1"/>
</dbReference>
<sequence length="1336" mass="140687">MTRSTIRAPHAFFHPARAQVLRAGPQGRVVIVLPTKALVNQVAAQVYKDFGADDPNVYAFVGANRCACLAFSWCYDSCITRIFTRDFRINEMGCRVLVTVPQCLEILVLSPANPDWIESIKAAIFDEVHCISENDGGDVWERLLLCLRCPILALSATVGNPQEFAAWLQRVKALQWRQDGAPCAVAPASAGAQHERRGGVGREHPRAAPPQALCSDQVAETGRGARDLGDEVMPPSYRVDLILHEERYNDLLHSTFLPHPQTNPAARSAAAAVAGDVDDEDEDADEGGGVELLAGGGGGRGGEPAAAAASPGAAAGQPAAGQERPLQPVWTVGAGGGSCGGEGKHGRLLRLHPAGSVSAEHLARAGWPKGLALSPDEALALFDAMDAELAAAAADEEADPGALQREQQERQQQHQPATAAEDGGGAAAGAAVGSAALCVAARAAWLTDARAALDGCTVEGIVAAPGGATPGDPPRRGHGQEQPAAPAALITRQAAKRWAGRLVELLVSWARQGQQEQRQQQGHGGLLGPEVVSRVLRRLGRGAEEATAQHAAEWEAANPRLPLNASSYQLLNLMPLLRELRERALMPTIVFQFQRSMCEAFVSSTVALLEEEEAHARRRHAGLSIDWRGGQYARELANKRRDAERAREAAEALARARESEAHAKRRGGARDEEGQGAAEGAGPPGGAAAATFAIDGIVFAAEELDDAGREVPDPSFTFHAPDKAASELLPVSIGVPQVLLHTVEDLRSQGCEEDLLRGLMRGVAVRGAGECSDQRDVKTAHHGGLDTKYRQAVEMLFRSKHLAARPHTRPPNSLMHRGWRPPRGAATVVAATGTLAYGIHMPCRAVVMAGDSPFLDALNYAQMSGRSGRRGLDPKGHVVHYALPLDRFLLTPTLVLRMLLLHRQLSDDLAARVGGGAGGTGGQPQAAPAARQLGPAARAAEASLLAARRSLLALVEEPFLGASDPGVAGRQRVAFEFALDYLKTSNLLNTSGAPVGFAGLATHIFWTEPSNFLVGRLLASGAFHDLAAANESAAGRQEAFLLVLCHAFLRQRLHPMAVAHWRRHKADTPSLVILPSLPAPARAAVEQHEAGALQLLTRALAARLRAAHMAASAAAAATPQPGVQRQQHELPVSGLRYKAAAGAPWVVQQATSKCGQLGAWRVPSSVCSPFAGLPGGGDEFGSAAELLEHVPQGAAPEAAALPLLGAAAGGGGELNAYILDYYKHVSKRALVRANGMLEGDAWQSLKSLEGILHACVHCLEACQADDSDGSGGDYDDDDDDDNGAVVRGPKPSGGGVASTPEHASLDAQVVATFKGLAAEFREKFSRFNAPSGGRRT</sequence>
<proteinExistence type="predicted"/>
<dbReference type="GO" id="GO:0016787">
    <property type="term" value="F:hydrolase activity"/>
    <property type="evidence" value="ECO:0007669"/>
    <property type="project" value="UniProtKB-KW"/>
</dbReference>
<accession>A0A0D2N647</accession>
<keyword evidence="4" id="KW-0067">ATP-binding</keyword>
<dbReference type="OrthoDB" id="551808at2759"/>
<name>A0A0D2N647_9CHLO</name>
<feature type="domain" description="Helicase ATP-binding" evidence="6">
    <location>
        <begin position="1"/>
        <end position="176"/>
    </location>
</feature>
<dbReference type="PANTHER" id="PTHR44533:SF4">
    <property type="entry name" value="DEAD_H RNA HELICASE, PUTATIVE-RELATED"/>
    <property type="match status" value="1"/>
</dbReference>
<dbReference type="STRING" id="145388.A0A0D2N647"/>
<dbReference type="GO" id="GO:0005524">
    <property type="term" value="F:ATP binding"/>
    <property type="evidence" value="ECO:0007669"/>
    <property type="project" value="UniProtKB-KW"/>
</dbReference>
<keyword evidence="3 7" id="KW-0347">Helicase</keyword>
<dbReference type="Gene3D" id="3.40.50.300">
    <property type="entry name" value="P-loop containing nucleotide triphosphate hydrolases"/>
    <property type="match status" value="2"/>
</dbReference>
<dbReference type="InterPro" id="IPR052431">
    <property type="entry name" value="SKI2_subfamily_helicases"/>
</dbReference>
<keyword evidence="8" id="KW-1185">Reference proteome</keyword>
<dbReference type="InterPro" id="IPR001650">
    <property type="entry name" value="Helicase_C-like"/>
</dbReference>
<dbReference type="GO" id="GO:0005737">
    <property type="term" value="C:cytoplasm"/>
    <property type="evidence" value="ECO:0007669"/>
    <property type="project" value="TreeGrafter"/>
</dbReference>
<feature type="region of interest" description="Disordered" evidence="5">
    <location>
        <begin position="647"/>
        <end position="686"/>
    </location>
</feature>
<dbReference type="InterPro" id="IPR011545">
    <property type="entry name" value="DEAD/DEAH_box_helicase_dom"/>
</dbReference>
<organism evidence="7 8">
    <name type="scientific">Monoraphidium neglectum</name>
    <dbReference type="NCBI Taxonomy" id="145388"/>
    <lineage>
        <taxon>Eukaryota</taxon>
        <taxon>Viridiplantae</taxon>
        <taxon>Chlorophyta</taxon>
        <taxon>core chlorophytes</taxon>
        <taxon>Chlorophyceae</taxon>
        <taxon>CS clade</taxon>
        <taxon>Sphaeropleales</taxon>
        <taxon>Selenastraceae</taxon>
        <taxon>Monoraphidium</taxon>
    </lineage>
</organism>
<dbReference type="Pfam" id="PF00270">
    <property type="entry name" value="DEAD"/>
    <property type="match status" value="1"/>
</dbReference>
<feature type="compositionally biased region" description="Acidic residues" evidence="5">
    <location>
        <begin position="276"/>
        <end position="288"/>
    </location>
</feature>
<evidence type="ECO:0000313" key="7">
    <source>
        <dbReference type="EMBL" id="KIZ07747.1"/>
    </source>
</evidence>
<dbReference type="GeneID" id="25726334"/>
<feature type="compositionally biased region" description="Gly residues" evidence="5">
    <location>
        <begin position="289"/>
        <end position="302"/>
    </location>
</feature>
<dbReference type="PROSITE" id="PS51192">
    <property type="entry name" value="HELICASE_ATP_BIND_1"/>
    <property type="match status" value="1"/>
</dbReference>
<feature type="region of interest" description="Disordered" evidence="5">
    <location>
        <begin position="185"/>
        <end position="208"/>
    </location>
</feature>
<evidence type="ECO:0000256" key="2">
    <source>
        <dbReference type="ARBA" id="ARBA00022801"/>
    </source>
</evidence>
<feature type="region of interest" description="Disordered" evidence="5">
    <location>
        <begin position="1267"/>
        <end position="1301"/>
    </location>
</feature>
<dbReference type="InterPro" id="IPR014001">
    <property type="entry name" value="Helicase_ATP-bd"/>
</dbReference>
<feature type="compositionally biased region" description="Low complexity" evidence="5">
    <location>
        <begin position="303"/>
        <end position="323"/>
    </location>
</feature>
<keyword evidence="2 7" id="KW-0378">Hydrolase</keyword>
<dbReference type="SMART" id="SM00490">
    <property type="entry name" value="HELICc"/>
    <property type="match status" value="1"/>
</dbReference>
<dbReference type="SUPFAM" id="SSF52540">
    <property type="entry name" value="P-loop containing nucleoside triphosphate hydrolases"/>
    <property type="match status" value="2"/>
</dbReference>